<protein>
    <submittedName>
        <fullName evidence="10">ABC transporter ATP-binding protein</fullName>
    </submittedName>
</protein>
<dbReference type="GO" id="GO:0043190">
    <property type="term" value="C:ATP-binding cassette (ABC) transporter complex"/>
    <property type="evidence" value="ECO:0007669"/>
    <property type="project" value="InterPro"/>
</dbReference>
<dbReference type="FunFam" id="3.40.50.300:FF:000425">
    <property type="entry name" value="Probable ABC transporter, ATP-binding subunit"/>
    <property type="match status" value="1"/>
</dbReference>
<dbReference type="GO" id="GO:0015408">
    <property type="term" value="F:ABC-type ferric iron transporter activity"/>
    <property type="evidence" value="ECO:0007669"/>
    <property type="project" value="InterPro"/>
</dbReference>
<dbReference type="Gene3D" id="3.40.50.300">
    <property type="entry name" value="P-loop containing nucleotide triphosphate hydrolases"/>
    <property type="match status" value="1"/>
</dbReference>
<keyword evidence="2" id="KW-1003">Cell membrane</keyword>
<dbReference type="InterPro" id="IPR050093">
    <property type="entry name" value="ABC_SmlMolc_Importer"/>
</dbReference>
<dbReference type="PROSITE" id="PS00211">
    <property type="entry name" value="ABC_TRANSPORTER_1"/>
    <property type="match status" value="1"/>
</dbReference>
<evidence type="ECO:0000256" key="8">
    <source>
        <dbReference type="ARBA" id="ARBA00023136"/>
    </source>
</evidence>
<evidence type="ECO:0000256" key="2">
    <source>
        <dbReference type="ARBA" id="ARBA00022475"/>
    </source>
</evidence>
<evidence type="ECO:0000256" key="7">
    <source>
        <dbReference type="ARBA" id="ARBA00023065"/>
    </source>
</evidence>
<reference evidence="10" key="1">
    <citation type="submission" date="2019-03" db="EMBL/GenBank/DDBJ databases">
        <title>Lake Tanganyika Metagenome-Assembled Genomes (MAGs).</title>
        <authorList>
            <person name="Tran P."/>
        </authorList>
    </citation>
    <scope>NUCLEOTIDE SEQUENCE</scope>
    <source>
        <strain evidence="10">K_DeepCast_65m_m2_066</strain>
    </source>
</reference>
<evidence type="ECO:0000313" key="11">
    <source>
        <dbReference type="Proteomes" id="UP000712673"/>
    </source>
</evidence>
<keyword evidence="7" id="KW-0406">Ion transport</keyword>
<evidence type="ECO:0000313" key="10">
    <source>
        <dbReference type="EMBL" id="MBM3224212.1"/>
    </source>
</evidence>
<dbReference type="InterPro" id="IPR008995">
    <property type="entry name" value="Mo/tungstate-bd_C_term_dom"/>
</dbReference>
<evidence type="ECO:0000256" key="6">
    <source>
        <dbReference type="ARBA" id="ARBA00023004"/>
    </source>
</evidence>
<dbReference type="CDD" id="cd03259">
    <property type="entry name" value="ABC_Carb_Solutes_like"/>
    <property type="match status" value="1"/>
</dbReference>
<evidence type="ECO:0000259" key="9">
    <source>
        <dbReference type="PROSITE" id="PS50893"/>
    </source>
</evidence>
<comment type="caution">
    <text evidence="10">The sequence shown here is derived from an EMBL/GenBank/DDBJ whole genome shotgun (WGS) entry which is preliminary data.</text>
</comment>
<keyword evidence="8" id="KW-0472">Membrane</keyword>
<dbReference type="Pfam" id="PF08402">
    <property type="entry name" value="TOBE_2"/>
    <property type="match status" value="1"/>
</dbReference>
<dbReference type="SUPFAM" id="SSF52540">
    <property type="entry name" value="P-loop containing nucleoside triphosphate hydrolases"/>
    <property type="match status" value="1"/>
</dbReference>
<evidence type="ECO:0000256" key="3">
    <source>
        <dbReference type="ARBA" id="ARBA00022496"/>
    </source>
</evidence>
<dbReference type="InterPro" id="IPR003593">
    <property type="entry name" value="AAA+_ATPase"/>
</dbReference>
<feature type="domain" description="ABC transporter" evidence="9">
    <location>
        <begin position="1"/>
        <end position="232"/>
    </location>
</feature>
<dbReference type="InterPro" id="IPR017871">
    <property type="entry name" value="ABC_transporter-like_CS"/>
</dbReference>
<gene>
    <name evidence="10" type="ORF">FJZ47_10460</name>
</gene>
<evidence type="ECO:0000256" key="1">
    <source>
        <dbReference type="ARBA" id="ARBA00022448"/>
    </source>
</evidence>
<dbReference type="PANTHER" id="PTHR42781:SF4">
    <property type="entry name" value="SPERMIDINE_PUTRESCINE IMPORT ATP-BINDING PROTEIN POTA"/>
    <property type="match status" value="1"/>
</dbReference>
<dbReference type="GO" id="GO:0005524">
    <property type="term" value="F:ATP binding"/>
    <property type="evidence" value="ECO:0007669"/>
    <property type="project" value="UniProtKB-KW"/>
</dbReference>
<dbReference type="GO" id="GO:0016887">
    <property type="term" value="F:ATP hydrolysis activity"/>
    <property type="evidence" value="ECO:0007669"/>
    <property type="project" value="InterPro"/>
</dbReference>
<dbReference type="AlphaFoldDB" id="A0A937W2S2"/>
<proteinExistence type="predicted"/>
<keyword evidence="3" id="KW-0410">Iron transport</keyword>
<keyword evidence="4" id="KW-0547">Nucleotide-binding</keyword>
<dbReference type="EMBL" id="VGLS01000278">
    <property type="protein sequence ID" value="MBM3224212.1"/>
    <property type="molecule type" value="Genomic_DNA"/>
</dbReference>
<dbReference type="InterPro" id="IPR003439">
    <property type="entry name" value="ABC_transporter-like_ATP-bd"/>
</dbReference>
<dbReference type="SUPFAM" id="SSF50331">
    <property type="entry name" value="MOP-like"/>
    <property type="match status" value="1"/>
</dbReference>
<keyword evidence="6" id="KW-0408">Iron</keyword>
<organism evidence="10 11">
    <name type="scientific">Tectimicrobiota bacterium</name>
    <dbReference type="NCBI Taxonomy" id="2528274"/>
    <lineage>
        <taxon>Bacteria</taxon>
        <taxon>Pseudomonadati</taxon>
        <taxon>Nitrospinota/Tectimicrobiota group</taxon>
        <taxon>Candidatus Tectimicrobiota</taxon>
    </lineage>
</organism>
<dbReference type="InterPro" id="IPR013611">
    <property type="entry name" value="Transp-assoc_OB_typ2"/>
</dbReference>
<keyword evidence="5 10" id="KW-0067">ATP-binding</keyword>
<accession>A0A937W2S2</accession>
<evidence type="ECO:0000256" key="5">
    <source>
        <dbReference type="ARBA" id="ARBA00022840"/>
    </source>
</evidence>
<dbReference type="PROSITE" id="PS50893">
    <property type="entry name" value="ABC_TRANSPORTER_2"/>
    <property type="match status" value="1"/>
</dbReference>
<dbReference type="GO" id="GO:0015697">
    <property type="term" value="P:quaternary ammonium group transport"/>
    <property type="evidence" value="ECO:0007669"/>
    <property type="project" value="UniProtKB-ARBA"/>
</dbReference>
<dbReference type="PANTHER" id="PTHR42781">
    <property type="entry name" value="SPERMIDINE/PUTRESCINE IMPORT ATP-BINDING PROTEIN POTA"/>
    <property type="match status" value="1"/>
</dbReference>
<dbReference type="InterPro" id="IPR027417">
    <property type="entry name" value="P-loop_NTPase"/>
</dbReference>
<dbReference type="Pfam" id="PF00005">
    <property type="entry name" value="ABC_tran"/>
    <property type="match status" value="1"/>
</dbReference>
<sequence>MQQIGKSFQPGVPVLRDIALHVQSGQTVCLLGPSGCGKTTLLRLIAGFEMPDQGEIYLIKRLVSRPGLVVPPEQRHVGMVFQDYALFPHMTVSQNIQFGLFRWPLAWRRTRLAEMLRLVDLEAMARRYPHELSGGQQQRVALARALAPAPQLLLLDEPFSNLDVHLRQQLRAEVQSILAQAGITTILVTHDQEEALSLADMLAVMDQGALVQYATPDEVVRRPCTRFVAQFIGLGHFLRGELHDTWIRTELGSIPYAPALVSPMPGPQVDVLIRPEHVQLCSDHCGTPVQVVHTAFRGSRKLYTLRLASGTTFCALFAAEVVLRTGEAVRVTWQPSDLVVFASADSCVPPAHDRCPRSSTGRAAL</sequence>
<dbReference type="SMART" id="SM00382">
    <property type="entry name" value="AAA"/>
    <property type="match status" value="1"/>
</dbReference>
<evidence type="ECO:0000256" key="4">
    <source>
        <dbReference type="ARBA" id="ARBA00022741"/>
    </source>
</evidence>
<name>A0A937W2S2_UNCTE</name>
<dbReference type="InterPro" id="IPR015853">
    <property type="entry name" value="ABC_transpr_FbpC"/>
</dbReference>
<dbReference type="Proteomes" id="UP000712673">
    <property type="component" value="Unassembled WGS sequence"/>
</dbReference>
<keyword evidence="1" id="KW-0813">Transport</keyword>